<evidence type="ECO:0000259" key="3">
    <source>
        <dbReference type="PROSITE" id="PS50041"/>
    </source>
</evidence>
<dbReference type="Pfam" id="PF00059">
    <property type="entry name" value="Lectin_C"/>
    <property type="match status" value="1"/>
</dbReference>
<dbReference type="SMART" id="SM00034">
    <property type="entry name" value="CLECT"/>
    <property type="match status" value="1"/>
</dbReference>
<dbReference type="EMBL" id="JAUPFM010000189">
    <property type="protein sequence ID" value="KAK2811267.1"/>
    <property type="molecule type" value="Genomic_DNA"/>
</dbReference>
<proteinExistence type="predicted"/>
<organism evidence="4 5">
    <name type="scientific">Channa striata</name>
    <name type="common">Snakehead murrel</name>
    <name type="synonym">Ophicephalus striatus</name>
    <dbReference type="NCBI Taxonomy" id="64152"/>
    <lineage>
        <taxon>Eukaryota</taxon>
        <taxon>Metazoa</taxon>
        <taxon>Chordata</taxon>
        <taxon>Craniata</taxon>
        <taxon>Vertebrata</taxon>
        <taxon>Euteleostomi</taxon>
        <taxon>Actinopterygii</taxon>
        <taxon>Neopterygii</taxon>
        <taxon>Teleostei</taxon>
        <taxon>Neoteleostei</taxon>
        <taxon>Acanthomorphata</taxon>
        <taxon>Anabantaria</taxon>
        <taxon>Anabantiformes</taxon>
        <taxon>Channoidei</taxon>
        <taxon>Channidae</taxon>
        <taxon>Channa</taxon>
    </lineage>
</organism>
<keyword evidence="2" id="KW-0732">Signal</keyword>
<evidence type="ECO:0000313" key="4">
    <source>
        <dbReference type="EMBL" id="KAK2811267.1"/>
    </source>
</evidence>
<dbReference type="InterPro" id="IPR050111">
    <property type="entry name" value="C-type_lectin/snaclec_domain"/>
</dbReference>
<dbReference type="InterPro" id="IPR018378">
    <property type="entry name" value="C-type_lectin_CS"/>
</dbReference>
<dbReference type="PROSITE" id="PS00615">
    <property type="entry name" value="C_TYPE_LECTIN_1"/>
    <property type="match status" value="1"/>
</dbReference>
<reference evidence="4" key="1">
    <citation type="submission" date="2023-07" db="EMBL/GenBank/DDBJ databases">
        <title>Chromosome-level Genome Assembly of Striped Snakehead (Channa striata).</title>
        <authorList>
            <person name="Liu H."/>
        </authorList>
    </citation>
    <scope>NUCLEOTIDE SEQUENCE</scope>
    <source>
        <strain evidence="4">Gz</strain>
        <tissue evidence="4">Muscle</tissue>
    </source>
</reference>
<dbReference type="PANTHER" id="PTHR22803">
    <property type="entry name" value="MANNOSE, PHOSPHOLIPASE, LECTIN RECEPTOR RELATED"/>
    <property type="match status" value="1"/>
</dbReference>
<feature type="signal peptide" evidence="2">
    <location>
        <begin position="1"/>
        <end position="19"/>
    </location>
</feature>
<dbReference type="InterPro" id="IPR016187">
    <property type="entry name" value="CTDL_fold"/>
</dbReference>
<feature type="chain" id="PRO_5041649270" description="C-type lectin domain-containing protein" evidence="2">
    <location>
        <begin position="20"/>
        <end position="165"/>
    </location>
</feature>
<dbReference type="PROSITE" id="PS50041">
    <property type="entry name" value="C_TYPE_LECTIN_2"/>
    <property type="match status" value="1"/>
</dbReference>
<evidence type="ECO:0000256" key="2">
    <source>
        <dbReference type="SAM" id="SignalP"/>
    </source>
</evidence>
<keyword evidence="5" id="KW-1185">Reference proteome</keyword>
<feature type="domain" description="C-type lectin" evidence="3">
    <location>
        <begin position="40"/>
        <end position="159"/>
    </location>
</feature>
<gene>
    <name evidence="4" type="ORF">Q5P01_000261</name>
</gene>
<dbReference type="CDD" id="cd00037">
    <property type="entry name" value="CLECT"/>
    <property type="match status" value="1"/>
</dbReference>
<dbReference type="InterPro" id="IPR001304">
    <property type="entry name" value="C-type_lectin-like"/>
</dbReference>
<keyword evidence="1" id="KW-1015">Disulfide bond</keyword>
<sequence length="165" mass="18143">MKILTVCVLGWALVALGTAAESSDDLVQGSVLCSSGWTRINGACYKYIPTVMTWAKAEINCKSMGAHLASVHSINEYQEIQKLIQAASQDNGETWIGGSNAQEDSVWLWTDGGDFDYTNWCPGEPNNLYGQQHCTKMNHGDQKCLDDLACNMTRPSVCENRECVN</sequence>
<dbReference type="Gene3D" id="3.10.100.10">
    <property type="entry name" value="Mannose-Binding Protein A, subunit A"/>
    <property type="match status" value="1"/>
</dbReference>
<comment type="caution">
    <text evidence="4">The sequence shown here is derived from an EMBL/GenBank/DDBJ whole genome shotgun (WGS) entry which is preliminary data.</text>
</comment>
<dbReference type="SUPFAM" id="SSF56436">
    <property type="entry name" value="C-type lectin-like"/>
    <property type="match status" value="1"/>
</dbReference>
<name>A0AA88LMQ8_CHASR</name>
<accession>A0AA88LMQ8</accession>
<dbReference type="AlphaFoldDB" id="A0AA88LMQ8"/>
<dbReference type="Proteomes" id="UP001187415">
    <property type="component" value="Unassembled WGS sequence"/>
</dbReference>
<evidence type="ECO:0000256" key="1">
    <source>
        <dbReference type="ARBA" id="ARBA00023157"/>
    </source>
</evidence>
<protein>
    <recommendedName>
        <fullName evidence="3">C-type lectin domain-containing protein</fullName>
    </recommendedName>
</protein>
<evidence type="ECO:0000313" key="5">
    <source>
        <dbReference type="Proteomes" id="UP001187415"/>
    </source>
</evidence>
<dbReference type="InterPro" id="IPR016186">
    <property type="entry name" value="C-type_lectin-like/link_sf"/>
</dbReference>